<feature type="transmembrane region" description="Helical" evidence="1">
    <location>
        <begin position="35"/>
        <end position="54"/>
    </location>
</feature>
<dbReference type="Proteomes" id="UP000030993">
    <property type="component" value="Unassembled WGS sequence"/>
</dbReference>
<keyword evidence="3" id="KW-1185">Reference proteome</keyword>
<keyword evidence="1" id="KW-0472">Membrane</keyword>
<keyword evidence="1" id="KW-0812">Transmembrane</keyword>
<organism evidence="2 3">
    <name type="scientific">Anaerovibrio lipolyticus</name>
    <dbReference type="NCBI Taxonomy" id="82374"/>
    <lineage>
        <taxon>Bacteria</taxon>
        <taxon>Bacillati</taxon>
        <taxon>Bacillota</taxon>
        <taxon>Negativicutes</taxon>
        <taxon>Selenomonadales</taxon>
        <taxon>Selenomonadaceae</taxon>
        <taxon>Anaerovibrio</taxon>
    </lineage>
</organism>
<feature type="transmembrane region" description="Helical" evidence="1">
    <location>
        <begin position="99"/>
        <end position="117"/>
    </location>
</feature>
<dbReference type="AlphaFoldDB" id="A0A0B2JKV3"/>
<dbReference type="EMBL" id="JSCE01000242">
    <property type="protein sequence ID" value="KHM48439.1"/>
    <property type="molecule type" value="Genomic_DNA"/>
</dbReference>
<feature type="transmembrane region" description="Helical" evidence="1">
    <location>
        <begin position="6"/>
        <end position="23"/>
    </location>
</feature>
<evidence type="ECO:0000313" key="3">
    <source>
        <dbReference type="Proteomes" id="UP000030993"/>
    </source>
</evidence>
<name>A0A0B2JKV3_9FIRM</name>
<comment type="caution">
    <text evidence="2">The sequence shown here is derived from an EMBL/GenBank/DDBJ whole genome shotgun (WGS) entry which is preliminary data.</text>
</comment>
<sequence length="141" mass="15359">MSGLAFWGPFALTVLSNVLYHNIAKWTPVSLSPMLGLGVTYFVSFVLCVIGYYFTGGGIRNDIQDLNWVSFAWGAVLVGIEVGYLLLYRAGWEISLAPLMVNVTGALILIAMGVGLYNESLTIKQGIGIIFCLIGFFLVRV</sequence>
<reference evidence="2 3" key="1">
    <citation type="journal article" date="2013" name="PLoS ONE">
        <title>Identification and characterization of three novel lipases belonging to families II and V from Anaerovibrio lipolyticus 5ST.</title>
        <authorList>
            <person name="Prive F."/>
            <person name="Kaderbhai N.N."/>
            <person name="Girdwood S."/>
            <person name="Worgan H.J."/>
            <person name="Pinloche E."/>
            <person name="Scollan N.D."/>
            <person name="Huws S.A."/>
            <person name="Newbold C.J."/>
        </authorList>
    </citation>
    <scope>NUCLEOTIDE SEQUENCE [LARGE SCALE GENOMIC DNA]</scope>
    <source>
        <strain evidence="2 3">5S</strain>
    </source>
</reference>
<dbReference type="RefSeq" id="WP_039211852.1">
    <property type="nucleotide sequence ID" value="NZ_JSCE01000242.1"/>
</dbReference>
<feature type="transmembrane region" description="Helical" evidence="1">
    <location>
        <begin position="123"/>
        <end position="139"/>
    </location>
</feature>
<proteinExistence type="predicted"/>
<feature type="transmembrane region" description="Helical" evidence="1">
    <location>
        <begin position="66"/>
        <end position="87"/>
    </location>
</feature>
<accession>A0A0B2JKV3</accession>
<evidence type="ECO:0000256" key="1">
    <source>
        <dbReference type="SAM" id="Phobius"/>
    </source>
</evidence>
<evidence type="ECO:0008006" key="4">
    <source>
        <dbReference type="Google" id="ProtNLM"/>
    </source>
</evidence>
<protein>
    <recommendedName>
        <fullName evidence="4">EamA domain-containing protein</fullName>
    </recommendedName>
</protein>
<evidence type="ECO:0000313" key="2">
    <source>
        <dbReference type="EMBL" id="KHM48439.1"/>
    </source>
</evidence>
<keyword evidence="1" id="KW-1133">Transmembrane helix</keyword>
<gene>
    <name evidence="2" type="ORF">NZ47_13095</name>
</gene>